<proteinExistence type="predicted"/>
<sequence length="67" mass="7458">MRSLRGMSGVSRKDRCRNSDARERCGLKEDVVSRVDRGQRPVSFECAAGSALHPYAALRNVLINHDS</sequence>
<dbReference type="EMBL" id="BGZK01000302">
    <property type="protein sequence ID" value="GBP35389.1"/>
    <property type="molecule type" value="Genomic_DNA"/>
</dbReference>
<name>A0A4C1V9P6_EUMVA</name>
<feature type="region of interest" description="Disordered" evidence="1">
    <location>
        <begin position="1"/>
        <end position="20"/>
    </location>
</feature>
<keyword evidence="3" id="KW-1185">Reference proteome</keyword>
<accession>A0A4C1V9P6</accession>
<evidence type="ECO:0000313" key="3">
    <source>
        <dbReference type="Proteomes" id="UP000299102"/>
    </source>
</evidence>
<evidence type="ECO:0000313" key="2">
    <source>
        <dbReference type="EMBL" id="GBP35389.1"/>
    </source>
</evidence>
<protein>
    <submittedName>
        <fullName evidence="2">Uncharacterized protein</fullName>
    </submittedName>
</protein>
<evidence type="ECO:0000256" key="1">
    <source>
        <dbReference type="SAM" id="MobiDB-lite"/>
    </source>
</evidence>
<feature type="compositionally biased region" description="Basic and acidic residues" evidence="1">
    <location>
        <begin position="11"/>
        <end position="20"/>
    </location>
</feature>
<dbReference type="OrthoDB" id="425681at2759"/>
<reference evidence="2 3" key="1">
    <citation type="journal article" date="2019" name="Commun. Biol.">
        <title>The bagworm genome reveals a unique fibroin gene that provides high tensile strength.</title>
        <authorList>
            <person name="Kono N."/>
            <person name="Nakamura H."/>
            <person name="Ohtoshi R."/>
            <person name="Tomita M."/>
            <person name="Numata K."/>
            <person name="Arakawa K."/>
        </authorList>
    </citation>
    <scope>NUCLEOTIDE SEQUENCE [LARGE SCALE GENOMIC DNA]</scope>
</reference>
<dbReference type="Proteomes" id="UP000299102">
    <property type="component" value="Unassembled WGS sequence"/>
</dbReference>
<gene>
    <name evidence="2" type="ORF">EVAR_20762_1</name>
</gene>
<organism evidence="2 3">
    <name type="scientific">Eumeta variegata</name>
    <name type="common">Bagworm moth</name>
    <name type="synonym">Eumeta japonica</name>
    <dbReference type="NCBI Taxonomy" id="151549"/>
    <lineage>
        <taxon>Eukaryota</taxon>
        <taxon>Metazoa</taxon>
        <taxon>Ecdysozoa</taxon>
        <taxon>Arthropoda</taxon>
        <taxon>Hexapoda</taxon>
        <taxon>Insecta</taxon>
        <taxon>Pterygota</taxon>
        <taxon>Neoptera</taxon>
        <taxon>Endopterygota</taxon>
        <taxon>Lepidoptera</taxon>
        <taxon>Glossata</taxon>
        <taxon>Ditrysia</taxon>
        <taxon>Tineoidea</taxon>
        <taxon>Psychidae</taxon>
        <taxon>Oiketicinae</taxon>
        <taxon>Eumeta</taxon>
    </lineage>
</organism>
<comment type="caution">
    <text evidence="2">The sequence shown here is derived from an EMBL/GenBank/DDBJ whole genome shotgun (WGS) entry which is preliminary data.</text>
</comment>
<dbReference type="AlphaFoldDB" id="A0A4C1V9P6"/>